<reference evidence="2 3" key="1">
    <citation type="submission" date="2023-12" db="EMBL/GenBank/DDBJ databases">
        <title>Description of new species of Mycobacterium terrae complex isolated from sewage at the Sao Paulo Zoological Park Foundation in Brazil.</title>
        <authorList>
            <person name="Romagnoli C.L."/>
            <person name="Conceicao E.C."/>
            <person name="Machado E."/>
            <person name="Barreto L.B.P.F."/>
            <person name="Sharma A."/>
            <person name="Silva N.M."/>
            <person name="Marques L.E."/>
            <person name="Juliana M.A."/>
            <person name="Lourenco M.C.S."/>
            <person name="Digiampietri L.A."/>
            <person name="Suffys P.N."/>
            <person name="Viana-Niero C."/>
        </authorList>
    </citation>
    <scope>NUCLEOTIDE SEQUENCE [LARGE SCALE GENOMIC DNA]</scope>
    <source>
        <strain evidence="2 3">MYC340</strain>
    </source>
</reference>
<keyword evidence="1" id="KW-0812">Transmembrane</keyword>
<proteinExistence type="predicted"/>
<dbReference type="RefSeq" id="WP_224972947.1">
    <property type="nucleotide sequence ID" value="NZ_JAYJJU010000026.1"/>
</dbReference>
<evidence type="ECO:0000256" key="1">
    <source>
        <dbReference type="SAM" id="Phobius"/>
    </source>
</evidence>
<evidence type="ECO:0000313" key="2">
    <source>
        <dbReference type="EMBL" id="MEB3034071.1"/>
    </source>
</evidence>
<accession>A0ABU5Y2W9</accession>
<feature type="transmembrane region" description="Helical" evidence="1">
    <location>
        <begin position="136"/>
        <end position="157"/>
    </location>
</feature>
<comment type="caution">
    <text evidence="2">The sequence shown here is derived from an EMBL/GenBank/DDBJ whole genome shotgun (WGS) entry which is preliminary data.</text>
</comment>
<keyword evidence="1" id="KW-0472">Membrane</keyword>
<keyword evidence="1" id="KW-1133">Transmembrane helix</keyword>
<sequence length="271" mass="28509">MPDTSSEGAAPTWEDTLPHFAVQESGNRITAPPLENSGALGFLAVAGWVLWTTAGTAAALCFNALGGPDGPAWWVGLLVIMYLFLPLILSDVTAAEARDQFGQLTTAYRLAAVPALAGIATGLVVAALRAGGFRGAVMATAGGVCLIGAGVAALAAWSGIRYTRKRQAWIAWMRQHGKPSPGSLRQITFRKKWSDGNPQFRVLVEFAGPSGPQQVTANMVTTSRRVPLTGTPVVVTQAPQDPAAEPLIDLDQAAAARFDPNFARYEQPTGN</sequence>
<feature type="transmembrane region" description="Helical" evidence="1">
    <location>
        <begin position="38"/>
        <end position="65"/>
    </location>
</feature>
<evidence type="ECO:0000313" key="3">
    <source>
        <dbReference type="Proteomes" id="UP001298593"/>
    </source>
</evidence>
<protein>
    <submittedName>
        <fullName evidence="2">Uncharacterized protein</fullName>
    </submittedName>
</protein>
<dbReference type="EMBL" id="JAYJJU010000026">
    <property type="protein sequence ID" value="MEB3034071.1"/>
    <property type="molecule type" value="Genomic_DNA"/>
</dbReference>
<keyword evidence="3" id="KW-1185">Reference proteome</keyword>
<organism evidence="2 3">
    <name type="scientific">[Mycobacterium] nativiensis</name>
    <dbReference type="NCBI Taxonomy" id="2855503"/>
    <lineage>
        <taxon>Bacteria</taxon>
        <taxon>Bacillati</taxon>
        <taxon>Actinomycetota</taxon>
        <taxon>Actinomycetes</taxon>
        <taxon>Mycobacteriales</taxon>
        <taxon>Mycobacteriaceae</taxon>
        <taxon>Mycolicibacter</taxon>
    </lineage>
</organism>
<name>A0ABU5Y2W9_9MYCO</name>
<feature type="transmembrane region" description="Helical" evidence="1">
    <location>
        <begin position="110"/>
        <end position="130"/>
    </location>
</feature>
<feature type="transmembrane region" description="Helical" evidence="1">
    <location>
        <begin position="71"/>
        <end position="89"/>
    </location>
</feature>
<gene>
    <name evidence="2" type="ORF">KV113_21265</name>
</gene>
<dbReference type="Proteomes" id="UP001298593">
    <property type="component" value="Unassembled WGS sequence"/>
</dbReference>